<dbReference type="Pfam" id="PF03781">
    <property type="entry name" value="FGE-sulfatase"/>
    <property type="match status" value="1"/>
</dbReference>
<dbReference type="Gene3D" id="3.90.1580.10">
    <property type="entry name" value="paralog of FGE (formylglycine-generating enzyme)"/>
    <property type="match status" value="1"/>
</dbReference>
<gene>
    <name evidence="2" type="ORF">MNBD_GAMMA17-1405</name>
</gene>
<name>A0A3B0Z8C7_9ZZZZ</name>
<protein>
    <recommendedName>
        <fullName evidence="1">Sulfatase-modifying factor enzyme-like domain-containing protein</fullName>
    </recommendedName>
</protein>
<dbReference type="SUPFAM" id="SSF56436">
    <property type="entry name" value="C-type lectin-like"/>
    <property type="match status" value="1"/>
</dbReference>
<accession>A0A3B0Z8C7</accession>
<dbReference type="InterPro" id="IPR051043">
    <property type="entry name" value="Sulfatase_Mod_Factor_Kinase"/>
</dbReference>
<proteinExistence type="predicted"/>
<dbReference type="EMBL" id="UOFQ01000147">
    <property type="protein sequence ID" value="VAW89648.1"/>
    <property type="molecule type" value="Genomic_DNA"/>
</dbReference>
<dbReference type="SUPFAM" id="SSF48695">
    <property type="entry name" value="Multiheme cytochromes"/>
    <property type="match status" value="1"/>
</dbReference>
<dbReference type="GO" id="GO:0120147">
    <property type="term" value="F:formylglycine-generating oxidase activity"/>
    <property type="evidence" value="ECO:0007669"/>
    <property type="project" value="TreeGrafter"/>
</dbReference>
<evidence type="ECO:0000313" key="2">
    <source>
        <dbReference type="EMBL" id="VAW89648.1"/>
    </source>
</evidence>
<organism evidence="2">
    <name type="scientific">hydrothermal vent metagenome</name>
    <dbReference type="NCBI Taxonomy" id="652676"/>
    <lineage>
        <taxon>unclassified sequences</taxon>
        <taxon>metagenomes</taxon>
        <taxon>ecological metagenomes</taxon>
    </lineage>
</organism>
<sequence length="338" mass="37917">MGGVLAAVMSLVSACIQADLDNVGQQACQSCHTGMSHPAVERKRLEACISCHAGSEAARGVVKASHSVHQQVDFTSSKKRAEFAPGMHLPMAYEATRIGKQVNEMVLISAGEFTMGSDQRLPDEGPEHRVFLATYWLDRYEVTNLQYKQFIDATNRKSPRHYENRTFPDGLVDHPVVYVSWYDATDYCAWAGKRLPSGAEWEKAARGDDARVYPWGNKFDITRANMPQRWNTLKQAGGTTPVGAFKEGVSPFGLYDMSGNVWEWTSSWYEAYPGNQKPTENYGQTYKTLKGGSWWNCSFYKCGASAPAFNRSFFLRTTRNKSFGFRCAKNSEEGRDEI</sequence>
<dbReference type="PANTHER" id="PTHR23150:SF19">
    <property type="entry name" value="FORMYLGLYCINE-GENERATING ENZYME"/>
    <property type="match status" value="1"/>
</dbReference>
<dbReference type="InterPro" id="IPR042095">
    <property type="entry name" value="SUMF_sf"/>
</dbReference>
<dbReference type="InterPro" id="IPR036280">
    <property type="entry name" value="Multihaem_cyt_sf"/>
</dbReference>
<evidence type="ECO:0000259" key="1">
    <source>
        <dbReference type="Pfam" id="PF03781"/>
    </source>
</evidence>
<reference evidence="2" key="1">
    <citation type="submission" date="2018-06" db="EMBL/GenBank/DDBJ databases">
        <authorList>
            <person name="Zhirakovskaya E."/>
        </authorList>
    </citation>
    <scope>NUCLEOTIDE SEQUENCE</scope>
</reference>
<dbReference type="AlphaFoldDB" id="A0A3B0Z8C7"/>
<dbReference type="InterPro" id="IPR005532">
    <property type="entry name" value="SUMF_dom"/>
</dbReference>
<dbReference type="PANTHER" id="PTHR23150">
    <property type="entry name" value="SULFATASE MODIFYING FACTOR 1, 2"/>
    <property type="match status" value="1"/>
</dbReference>
<dbReference type="InterPro" id="IPR016187">
    <property type="entry name" value="CTDL_fold"/>
</dbReference>
<feature type="domain" description="Sulfatase-modifying factor enzyme-like" evidence="1">
    <location>
        <begin position="102"/>
        <end position="329"/>
    </location>
</feature>